<dbReference type="EMBL" id="CAJMWZ010000857">
    <property type="protein sequence ID" value="CAE6427005.1"/>
    <property type="molecule type" value="Genomic_DNA"/>
</dbReference>
<comment type="caution">
    <text evidence="1">The sequence shown here is derived from an EMBL/GenBank/DDBJ whole genome shotgun (WGS) entry which is preliminary data.</text>
</comment>
<organism evidence="1 2">
    <name type="scientific">Rhizoctonia solani</name>
    <dbReference type="NCBI Taxonomy" id="456999"/>
    <lineage>
        <taxon>Eukaryota</taxon>
        <taxon>Fungi</taxon>
        <taxon>Dikarya</taxon>
        <taxon>Basidiomycota</taxon>
        <taxon>Agaricomycotina</taxon>
        <taxon>Agaricomycetes</taxon>
        <taxon>Cantharellales</taxon>
        <taxon>Ceratobasidiaceae</taxon>
        <taxon>Rhizoctonia</taxon>
    </lineage>
</organism>
<evidence type="ECO:0000313" key="2">
    <source>
        <dbReference type="Proteomes" id="UP000663850"/>
    </source>
</evidence>
<gene>
    <name evidence="1" type="ORF">RDB_LOCUS15662</name>
</gene>
<name>A0A8H3AMY0_9AGAM</name>
<dbReference type="InterPro" id="IPR016035">
    <property type="entry name" value="Acyl_Trfase/lysoPLipase"/>
</dbReference>
<sequence>MFDMIAGTRTIGCVSTKVDFGGSCDCRKSIIAILLGRLELQIEDAIEAYQQIVKDTFSERKLSGEGAFKTTNLENTITRVVEQYTGRTDTLMMDPGGCKTFVCAMQANNMTTGIPTLIRTYSVPRNDGPKCKITQAALAR</sequence>
<evidence type="ECO:0000313" key="1">
    <source>
        <dbReference type="EMBL" id="CAE6427005.1"/>
    </source>
</evidence>
<dbReference type="AlphaFoldDB" id="A0A8H3AMY0"/>
<reference evidence="1" key="1">
    <citation type="submission" date="2021-01" db="EMBL/GenBank/DDBJ databases">
        <authorList>
            <person name="Kaushik A."/>
        </authorList>
    </citation>
    <scope>NUCLEOTIDE SEQUENCE</scope>
    <source>
        <strain evidence="1">Type strain: AG8-Rh-89/</strain>
    </source>
</reference>
<dbReference type="Gene3D" id="3.40.1090.10">
    <property type="entry name" value="Cytosolic phospholipase A2 catalytic domain"/>
    <property type="match status" value="1"/>
</dbReference>
<dbReference type="Proteomes" id="UP000663850">
    <property type="component" value="Unassembled WGS sequence"/>
</dbReference>
<proteinExistence type="predicted"/>
<accession>A0A8H3AMY0</accession>
<dbReference type="SUPFAM" id="SSF52151">
    <property type="entry name" value="FabD/lysophospholipase-like"/>
    <property type="match status" value="1"/>
</dbReference>
<protein>
    <submittedName>
        <fullName evidence="1">Uncharacterized protein</fullName>
    </submittedName>
</protein>